<keyword evidence="10 12" id="KW-0460">Magnesium</keyword>
<dbReference type="Pfam" id="PF00334">
    <property type="entry name" value="NDK"/>
    <property type="match status" value="1"/>
</dbReference>
<feature type="binding site" evidence="12 13">
    <location>
        <position position="104"/>
    </location>
    <ligand>
        <name>ATP</name>
        <dbReference type="ChEBI" id="CHEBI:30616"/>
    </ligand>
</feature>
<dbReference type="NCBIfam" id="NF001908">
    <property type="entry name" value="PRK00668.1"/>
    <property type="match status" value="1"/>
</dbReference>
<dbReference type="AlphaFoldDB" id="A0A133N4K6"/>
<evidence type="ECO:0000256" key="13">
    <source>
        <dbReference type="PROSITE-ProRule" id="PRU00706"/>
    </source>
</evidence>
<gene>
    <name evidence="12 18" type="primary">ndk</name>
    <name evidence="20" type="ORF">CYK91_06725</name>
    <name evidence="21" type="ORF">EHZ11_01440</name>
    <name evidence="19" type="ORF">G6Z34_06330</name>
    <name evidence="17" type="ORF">HMPREF3222_01838</name>
    <name evidence="18" type="ORF">JJB47_08020</name>
    <name evidence="22" type="ORF">NCTC10719_00183</name>
</gene>
<keyword evidence="8 12" id="KW-0418">Kinase</keyword>
<name>A0A133N4K6_CLOPF</name>
<reference evidence="19 27" key="5">
    <citation type="submission" date="2020-02" db="EMBL/GenBank/DDBJ databases">
        <title>Genomic Insights into the Phylogeny and Genetic Plasticity of the Human and Animal Enteric Pathogen Clostridium perfringens.</title>
        <authorList>
            <person name="Feng Y."/>
            <person name="Hu Y."/>
        </authorList>
    </citation>
    <scope>NUCLEOTIDE SEQUENCE [LARGE SCALE GENOMIC DNA]</scope>
    <source>
        <strain evidence="19 27">CP-40</strain>
    </source>
</reference>
<keyword evidence="12" id="KW-0597">Phosphoprotein</keyword>
<dbReference type="EMBL" id="RQNR01000001">
    <property type="protein sequence ID" value="RQN25809.1"/>
    <property type="molecule type" value="Genomic_DNA"/>
</dbReference>
<reference evidence="21 26" key="4">
    <citation type="submission" date="2018-11" db="EMBL/GenBank/DDBJ databases">
        <title>Draft genome sequences of potential pathogenic Clostridium perfringens from environmental surface water in the North West Province, South Africa.</title>
        <authorList>
            <person name="Fourie J.C.J."/>
            <person name="Sanko T.J."/>
            <person name="Bezuidenhout C."/>
            <person name="Mienie C."/>
            <person name="Adeleke R."/>
        </authorList>
    </citation>
    <scope>NUCLEOTIDE SEQUENCE [LARGE SCALE GENOMIC DNA]</scope>
    <source>
        <strain evidence="21 26">SC4-C13</strain>
    </source>
</reference>
<dbReference type="GO" id="GO:0006183">
    <property type="term" value="P:GTP biosynthetic process"/>
    <property type="evidence" value="ECO:0007669"/>
    <property type="project" value="UniProtKB-UniRule"/>
</dbReference>
<evidence type="ECO:0000313" key="21">
    <source>
        <dbReference type="EMBL" id="RQN25809.1"/>
    </source>
</evidence>
<keyword evidence="6 12" id="KW-0479">Metal-binding</keyword>
<evidence type="ECO:0000313" key="17">
    <source>
        <dbReference type="EMBL" id="KXA11214.1"/>
    </source>
</evidence>
<dbReference type="GO" id="GO:0046872">
    <property type="term" value="F:metal ion binding"/>
    <property type="evidence" value="ECO:0007669"/>
    <property type="project" value="UniProtKB-KW"/>
</dbReference>
<reference evidence="17 23" key="1">
    <citation type="submission" date="2016-01" db="EMBL/GenBank/DDBJ databases">
        <authorList>
            <person name="Oliw E.H."/>
        </authorList>
    </citation>
    <scope>NUCLEOTIDE SEQUENCE [LARGE SCALE GENOMIC DNA]</scope>
    <source>
        <strain evidence="17 23">MJR7757A</strain>
    </source>
</reference>
<evidence type="ECO:0000313" key="25">
    <source>
        <dbReference type="Proteomes" id="UP000249986"/>
    </source>
</evidence>
<dbReference type="GO" id="GO:0006228">
    <property type="term" value="P:UTP biosynthetic process"/>
    <property type="evidence" value="ECO:0007669"/>
    <property type="project" value="UniProtKB-UniRule"/>
</dbReference>
<keyword evidence="12" id="KW-0963">Cytoplasm</keyword>
<comment type="function">
    <text evidence="12">Major role in the synthesis of nucleoside triphosphates other than ATP. The ATP gamma phosphate is transferred to the NDP beta phosphate via a ping-pong mechanism, using a phosphorylated active-site intermediate.</text>
</comment>
<dbReference type="Proteomes" id="UP000249986">
    <property type="component" value="Unassembled WGS sequence"/>
</dbReference>
<dbReference type="PROSITE" id="PS51374">
    <property type="entry name" value="NDPK_LIKE"/>
    <property type="match status" value="1"/>
</dbReference>
<evidence type="ECO:0000256" key="4">
    <source>
        <dbReference type="ARBA" id="ARBA00017632"/>
    </source>
</evidence>
<dbReference type="HAMAP" id="MF_00451">
    <property type="entry name" value="NDP_kinase"/>
    <property type="match status" value="1"/>
</dbReference>
<evidence type="ECO:0000256" key="1">
    <source>
        <dbReference type="ARBA" id="ARBA00001946"/>
    </source>
</evidence>
<evidence type="ECO:0000256" key="8">
    <source>
        <dbReference type="ARBA" id="ARBA00022777"/>
    </source>
</evidence>
<dbReference type="EMBL" id="PJTB01000002">
    <property type="protein sequence ID" value="PWX39829.1"/>
    <property type="molecule type" value="Genomic_DNA"/>
</dbReference>
<comment type="cofactor">
    <cofactor evidence="1 12">
        <name>Mg(2+)</name>
        <dbReference type="ChEBI" id="CHEBI:18420"/>
    </cofactor>
</comment>
<feature type="binding site" evidence="12 13">
    <location>
        <position position="114"/>
    </location>
    <ligand>
        <name>ATP</name>
        <dbReference type="ChEBI" id="CHEBI:30616"/>
    </ligand>
</feature>
<feature type="domain" description="Nucleoside diphosphate kinase-like" evidence="16">
    <location>
        <begin position="3"/>
        <end position="143"/>
    </location>
</feature>
<sequence length="143" mass="16401">MRLEKSLVLIKPDAVERNLIGKILEVYEGAGLKIKAMEMKQINKEFAEKHYEEHRDKQFFNSLIKYITRSPLVALILEGEDAINKIRSLNGATNPEKAEFGTIRRRFALSGTENSVHASDSIESAEKEIKLWFPKVFYEEICG</sequence>
<accession>A0A133N4K6</accession>
<evidence type="ECO:0000313" key="19">
    <source>
        <dbReference type="EMBL" id="NGU29732.1"/>
    </source>
</evidence>
<evidence type="ECO:0000313" key="18">
    <source>
        <dbReference type="EMBL" id="MBO3358731.1"/>
    </source>
</evidence>
<feature type="binding site" evidence="12 13">
    <location>
        <position position="93"/>
    </location>
    <ligand>
        <name>ATP</name>
        <dbReference type="ChEBI" id="CHEBI:30616"/>
    </ligand>
</feature>
<dbReference type="FunFam" id="3.30.70.141:FF:000003">
    <property type="entry name" value="Nucleoside diphosphate kinase"/>
    <property type="match status" value="1"/>
</dbReference>
<dbReference type="Proteomes" id="UP000481454">
    <property type="component" value="Unassembled WGS sequence"/>
</dbReference>
<dbReference type="Proteomes" id="UP000273641">
    <property type="component" value="Unassembled WGS sequence"/>
</dbReference>
<comment type="catalytic activity">
    <reaction evidence="12 15">
        <text>a 2'-deoxyribonucleoside 5'-diphosphate + ATP = a 2'-deoxyribonucleoside 5'-triphosphate + ADP</text>
        <dbReference type="Rhea" id="RHEA:44640"/>
        <dbReference type="ChEBI" id="CHEBI:30616"/>
        <dbReference type="ChEBI" id="CHEBI:61560"/>
        <dbReference type="ChEBI" id="CHEBI:73316"/>
        <dbReference type="ChEBI" id="CHEBI:456216"/>
        <dbReference type="EC" id="2.7.4.6"/>
    </reaction>
</comment>
<dbReference type="InterPro" id="IPR023005">
    <property type="entry name" value="Nucleoside_diP_kinase_AS"/>
</dbReference>
<dbReference type="PATRIC" id="fig|1502.156.peg.2275"/>
<dbReference type="Proteomes" id="UP000668068">
    <property type="component" value="Unassembled WGS sequence"/>
</dbReference>
<evidence type="ECO:0000313" key="27">
    <source>
        <dbReference type="Proteomes" id="UP000481454"/>
    </source>
</evidence>
<dbReference type="EMBL" id="JAENQP010000003">
    <property type="protein sequence ID" value="MBO3358731.1"/>
    <property type="molecule type" value="Genomic_DNA"/>
</dbReference>
<dbReference type="PRINTS" id="PR01243">
    <property type="entry name" value="NUCDPKINASE"/>
</dbReference>
<dbReference type="OMA" id="QHYGEHK"/>
<protein>
    <recommendedName>
        <fullName evidence="4 12">Nucleoside diphosphate kinase</fullName>
        <shortName evidence="12">NDK</shortName>
        <shortName evidence="12">NDP kinase</shortName>
        <ecNumber evidence="3 12">2.7.4.6</ecNumber>
    </recommendedName>
    <alternativeName>
        <fullName evidence="12">Nucleoside-2-P kinase</fullName>
    </alternativeName>
</protein>
<keyword evidence="7 12" id="KW-0547">Nucleotide-binding</keyword>
<organism evidence="17 23">
    <name type="scientific">Clostridium perfringens</name>
    <dbReference type="NCBI Taxonomy" id="1502"/>
    <lineage>
        <taxon>Bacteria</taxon>
        <taxon>Bacillati</taxon>
        <taxon>Bacillota</taxon>
        <taxon>Clostridia</taxon>
        <taxon>Eubacteriales</taxon>
        <taxon>Clostridiaceae</taxon>
        <taxon>Clostridium</taxon>
    </lineage>
</organism>
<dbReference type="SMART" id="SM00562">
    <property type="entry name" value="NDK"/>
    <property type="match status" value="1"/>
</dbReference>
<comment type="subunit">
    <text evidence="12">Homotetramer.</text>
</comment>
<dbReference type="CDD" id="cd04413">
    <property type="entry name" value="NDPk_I"/>
    <property type="match status" value="1"/>
</dbReference>
<dbReference type="EMBL" id="UAWG01000001">
    <property type="protein sequence ID" value="SQB57599.1"/>
    <property type="molecule type" value="Genomic_DNA"/>
</dbReference>
<dbReference type="GO" id="GO:0005737">
    <property type="term" value="C:cytoplasm"/>
    <property type="evidence" value="ECO:0007669"/>
    <property type="project" value="UniProtKB-SubCell"/>
</dbReference>
<evidence type="ECO:0000313" key="24">
    <source>
        <dbReference type="Proteomes" id="UP000247117"/>
    </source>
</evidence>
<comment type="similarity">
    <text evidence="2 12 13 14">Belongs to the NDK family.</text>
</comment>
<dbReference type="SMR" id="A0A133N4K6"/>
<evidence type="ECO:0000256" key="2">
    <source>
        <dbReference type="ARBA" id="ARBA00008142"/>
    </source>
</evidence>
<comment type="catalytic activity">
    <reaction evidence="12">
        <text>a ribonucleoside 5'-diphosphate + ATP = a ribonucleoside 5'-triphosphate + ADP</text>
        <dbReference type="Rhea" id="RHEA:18113"/>
        <dbReference type="ChEBI" id="CHEBI:30616"/>
        <dbReference type="ChEBI" id="CHEBI:57930"/>
        <dbReference type="ChEBI" id="CHEBI:61557"/>
        <dbReference type="ChEBI" id="CHEBI:456216"/>
        <dbReference type="EC" id="2.7.4.6"/>
    </reaction>
</comment>
<feature type="active site" description="Pros-phosphohistidine intermediate" evidence="12 13">
    <location>
        <position position="117"/>
    </location>
</feature>
<dbReference type="EMBL" id="JAALLZ010000001">
    <property type="protein sequence ID" value="NGU29732.1"/>
    <property type="molecule type" value="Genomic_DNA"/>
</dbReference>
<evidence type="ECO:0000313" key="22">
    <source>
        <dbReference type="EMBL" id="SQB57599.1"/>
    </source>
</evidence>
<keyword evidence="5 12" id="KW-0808">Transferase</keyword>
<dbReference type="PROSITE" id="PS00469">
    <property type="entry name" value="NDPK"/>
    <property type="match status" value="1"/>
</dbReference>
<dbReference type="InterPro" id="IPR034907">
    <property type="entry name" value="NDK-like_dom"/>
</dbReference>
<evidence type="ECO:0000259" key="16">
    <source>
        <dbReference type="SMART" id="SM00562"/>
    </source>
</evidence>
<feature type="binding site" evidence="12 13">
    <location>
        <position position="87"/>
    </location>
    <ligand>
        <name>ATP</name>
        <dbReference type="ChEBI" id="CHEBI:30616"/>
    </ligand>
</feature>
<evidence type="ECO:0000256" key="5">
    <source>
        <dbReference type="ARBA" id="ARBA00022679"/>
    </source>
</evidence>
<feature type="binding site" evidence="12 13">
    <location>
        <position position="59"/>
    </location>
    <ligand>
        <name>ATP</name>
        <dbReference type="ChEBI" id="CHEBI:30616"/>
    </ligand>
</feature>
<dbReference type="Gene3D" id="3.30.70.141">
    <property type="entry name" value="Nucleoside diphosphate kinase-like domain"/>
    <property type="match status" value="1"/>
</dbReference>
<dbReference type="GO" id="GO:0004550">
    <property type="term" value="F:nucleoside diphosphate kinase activity"/>
    <property type="evidence" value="ECO:0007669"/>
    <property type="project" value="UniProtKB-UniRule"/>
</dbReference>
<dbReference type="Proteomes" id="UP000247117">
    <property type="component" value="Unassembled WGS sequence"/>
</dbReference>
<reference evidence="22 25" key="3">
    <citation type="submission" date="2018-06" db="EMBL/GenBank/DDBJ databases">
        <authorList>
            <consortium name="Pathogen Informatics"/>
            <person name="Doyle S."/>
        </authorList>
    </citation>
    <scope>NUCLEOTIDE SEQUENCE [LARGE SCALE GENOMIC DNA]</scope>
    <source>
        <strain evidence="22 25">NCTC10719</strain>
    </source>
</reference>
<evidence type="ECO:0000256" key="7">
    <source>
        <dbReference type="ARBA" id="ARBA00022741"/>
    </source>
</evidence>
<keyword evidence="11 12" id="KW-0546">Nucleotide metabolism</keyword>
<reference evidence="18" key="6">
    <citation type="submission" date="2020-12" db="EMBL/GenBank/DDBJ databases">
        <title>Comparative genomics of Clostridium perfringens reveals patterns of host-associated phylogenetic clades and virulence factors.</title>
        <authorList>
            <person name="Smith A.H."/>
            <person name="Geier R."/>
        </authorList>
    </citation>
    <scope>NUCLEOTIDE SEQUENCE</scope>
    <source>
        <strain evidence="18">CHD30677R</strain>
    </source>
</reference>
<dbReference type="GO" id="GO:0005524">
    <property type="term" value="F:ATP binding"/>
    <property type="evidence" value="ECO:0007669"/>
    <property type="project" value="UniProtKB-UniRule"/>
</dbReference>
<evidence type="ECO:0000256" key="6">
    <source>
        <dbReference type="ARBA" id="ARBA00022723"/>
    </source>
</evidence>
<evidence type="ECO:0000313" key="20">
    <source>
        <dbReference type="EMBL" id="PWX39829.1"/>
    </source>
</evidence>
<keyword evidence="9 12" id="KW-0067">ATP-binding</keyword>
<evidence type="ECO:0000256" key="11">
    <source>
        <dbReference type="ARBA" id="ARBA00023080"/>
    </source>
</evidence>
<feature type="binding site" evidence="12 13">
    <location>
        <position position="11"/>
    </location>
    <ligand>
        <name>ATP</name>
        <dbReference type="ChEBI" id="CHEBI:30616"/>
    </ligand>
</feature>
<dbReference type="PANTHER" id="PTHR11349">
    <property type="entry name" value="NUCLEOSIDE DIPHOSPHATE KINASE"/>
    <property type="match status" value="1"/>
</dbReference>
<dbReference type="InterPro" id="IPR036850">
    <property type="entry name" value="NDK-like_dom_sf"/>
</dbReference>
<evidence type="ECO:0000256" key="15">
    <source>
        <dbReference type="RuleBase" id="RU004013"/>
    </source>
</evidence>
<dbReference type="GO" id="GO:0006241">
    <property type="term" value="P:CTP biosynthetic process"/>
    <property type="evidence" value="ECO:0007669"/>
    <property type="project" value="UniProtKB-UniRule"/>
</dbReference>
<dbReference type="InterPro" id="IPR001564">
    <property type="entry name" value="Nucleoside_diP_kinase"/>
</dbReference>
<evidence type="ECO:0000256" key="14">
    <source>
        <dbReference type="RuleBase" id="RU004011"/>
    </source>
</evidence>
<evidence type="ECO:0000256" key="9">
    <source>
        <dbReference type="ARBA" id="ARBA00022840"/>
    </source>
</evidence>
<dbReference type="SUPFAM" id="SSF54919">
    <property type="entry name" value="Nucleoside diphosphate kinase, NDK"/>
    <property type="match status" value="1"/>
</dbReference>
<dbReference type="EMBL" id="LRPU01000088">
    <property type="protein sequence ID" value="KXA11214.1"/>
    <property type="molecule type" value="Genomic_DNA"/>
</dbReference>
<evidence type="ECO:0000256" key="10">
    <source>
        <dbReference type="ARBA" id="ARBA00022842"/>
    </source>
</evidence>
<reference evidence="20 24" key="2">
    <citation type="journal article" date="2018" name="BMC Genomics">
        <title>Whole genome analysis reveals the diversity and evolutionary relationships between necrotic enteritis-causing strains of Clostridium perfringens.</title>
        <authorList>
            <person name="Lacey J.A."/>
            <person name="Allnutt T.R."/>
            <person name="Vezina B."/>
            <person name="Van T.T.H."/>
            <person name="Stent T."/>
            <person name="Han X."/>
            <person name="Rood J.I."/>
            <person name="Wade B."/>
            <person name="Keyburn A.L."/>
            <person name="Seeman T."/>
            <person name="Chen H."/>
            <person name="Haring V."/>
            <person name="Johanesen P.A."/>
            <person name="Lyras D."/>
            <person name="Moore R.J."/>
        </authorList>
    </citation>
    <scope>NUCLEOTIDE SEQUENCE [LARGE SCALE GENOMIC DNA]</scope>
    <source>
        <strain evidence="20 24">EUR-NE15</strain>
    </source>
</reference>
<proteinExistence type="inferred from homology"/>
<evidence type="ECO:0000313" key="26">
    <source>
        <dbReference type="Proteomes" id="UP000273641"/>
    </source>
</evidence>
<evidence type="ECO:0000256" key="12">
    <source>
        <dbReference type="HAMAP-Rule" id="MF_00451"/>
    </source>
</evidence>
<comment type="subcellular location">
    <subcellularLocation>
        <location evidence="12">Cytoplasm</location>
    </subcellularLocation>
</comment>
<dbReference type="Proteomes" id="UP000070646">
    <property type="component" value="Unassembled WGS sequence"/>
</dbReference>
<evidence type="ECO:0000313" key="23">
    <source>
        <dbReference type="Proteomes" id="UP000070646"/>
    </source>
</evidence>
<dbReference type="RefSeq" id="WP_003451216.1">
    <property type="nucleotide sequence ID" value="NZ_AP026870.1"/>
</dbReference>
<evidence type="ECO:0000256" key="3">
    <source>
        <dbReference type="ARBA" id="ARBA00012966"/>
    </source>
</evidence>
<dbReference type="EC" id="2.7.4.6" evidence="3 12"/>